<gene>
    <name evidence="3" type="ORF">DFR71_5374</name>
</gene>
<feature type="transmembrane region" description="Helical" evidence="1">
    <location>
        <begin position="47"/>
        <end position="66"/>
    </location>
</feature>
<dbReference type="EMBL" id="SMFR01000005">
    <property type="protein sequence ID" value="TCJ93527.1"/>
    <property type="molecule type" value="Genomic_DNA"/>
</dbReference>
<keyword evidence="1" id="KW-0812">Transmembrane</keyword>
<reference evidence="3 4" key="1">
    <citation type="submission" date="2019-03" db="EMBL/GenBank/DDBJ databases">
        <title>Genomic Encyclopedia of Type Strains, Phase IV (KMG-IV): sequencing the most valuable type-strain genomes for metagenomic binning, comparative biology and taxonomic classification.</title>
        <authorList>
            <person name="Goeker M."/>
        </authorList>
    </citation>
    <scope>NUCLEOTIDE SEQUENCE [LARGE SCALE GENOMIC DNA]</scope>
    <source>
        <strain evidence="3 4">DSM 44684</strain>
    </source>
</reference>
<dbReference type="STRING" id="1210063.GCA_001612665_05175"/>
<dbReference type="RefSeq" id="WP_067456446.1">
    <property type="nucleotide sequence ID" value="NZ_SMFR01000005.1"/>
</dbReference>
<sequence>MSFTVAYLQYAGSGPMRHEEKLLTQGFARLGVPVRHYSLKRIQRRQLALGLGMFIAGDMAAMHGAMRRLGIPLPQPDDYPEVLRGFLGRKVWASTLGEIERSMDSGSSPPVFVKPADRRKAFTGSVCYSEHDFAAWGNASRRQRVWCSEVVSWVSEYRVYVIGQQIVAVDHYEGDKSIPLNMATVESAVTAYHRSGTAPIAYAMDFGVLANGATTLVEANDGYALGAYNIAADQYTALLVNRWRELLTAEARPTRPLSF</sequence>
<dbReference type="InterPro" id="IPR041261">
    <property type="entry name" value="R2K_2"/>
</dbReference>
<organism evidence="3 4">
    <name type="scientific">Nocardia alba</name>
    <dbReference type="NCBI Taxonomy" id="225051"/>
    <lineage>
        <taxon>Bacteria</taxon>
        <taxon>Bacillati</taxon>
        <taxon>Actinomycetota</taxon>
        <taxon>Actinomycetes</taxon>
        <taxon>Mycobacteriales</taxon>
        <taxon>Nocardiaceae</taxon>
        <taxon>Nocardia</taxon>
    </lineage>
</organism>
<keyword evidence="1" id="KW-0472">Membrane</keyword>
<dbReference type="Proteomes" id="UP000294856">
    <property type="component" value="Unassembled WGS sequence"/>
</dbReference>
<keyword evidence="4" id="KW-1185">Reference proteome</keyword>
<keyword evidence="1" id="KW-1133">Transmembrane helix</keyword>
<comment type="caution">
    <text evidence="3">The sequence shown here is derived from an EMBL/GenBank/DDBJ whole genome shotgun (WGS) entry which is preliminary data.</text>
</comment>
<name>A0A4R1FFI8_9NOCA</name>
<accession>A0A4R1FFI8</accession>
<dbReference type="OrthoDB" id="654524at2"/>
<dbReference type="Pfam" id="PF18299">
    <property type="entry name" value="R2K_2"/>
    <property type="match status" value="1"/>
</dbReference>
<feature type="domain" description="ATP-grasp" evidence="2">
    <location>
        <begin position="86"/>
        <end position="237"/>
    </location>
</feature>
<proteinExistence type="predicted"/>
<protein>
    <submittedName>
        <fullName evidence="3">Uncharacterized protein DUF4343</fullName>
    </submittedName>
</protein>
<evidence type="ECO:0000259" key="2">
    <source>
        <dbReference type="Pfam" id="PF18299"/>
    </source>
</evidence>
<evidence type="ECO:0000313" key="4">
    <source>
        <dbReference type="Proteomes" id="UP000294856"/>
    </source>
</evidence>
<dbReference type="SUPFAM" id="SSF56059">
    <property type="entry name" value="Glutathione synthetase ATP-binding domain-like"/>
    <property type="match status" value="1"/>
</dbReference>
<dbReference type="AlphaFoldDB" id="A0A4R1FFI8"/>
<evidence type="ECO:0000256" key="1">
    <source>
        <dbReference type="SAM" id="Phobius"/>
    </source>
</evidence>
<evidence type="ECO:0000313" key="3">
    <source>
        <dbReference type="EMBL" id="TCJ93527.1"/>
    </source>
</evidence>